<evidence type="ECO:0000256" key="1">
    <source>
        <dbReference type="SAM" id="SignalP"/>
    </source>
</evidence>
<gene>
    <name evidence="2" type="ORF">AL072_09285</name>
</gene>
<reference evidence="2 3" key="2">
    <citation type="journal article" date="2016" name="Genome Announc.">
        <title>Complete Genome Sequence of a Strain of Azospirillum thiophilum Isolated from a Sulfide Spring.</title>
        <authorList>
            <person name="Fomenkov A."/>
            <person name="Vincze T."/>
            <person name="Grabovich M."/>
            <person name="Anton B.P."/>
            <person name="Dubinina G."/>
            <person name="Orlova M."/>
            <person name="Belousova E."/>
            <person name="Roberts R.J."/>
        </authorList>
    </citation>
    <scope>NUCLEOTIDE SEQUENCE [LARGE SCALE GENOMIC DNA]</scope>
    <source>
        <strain evidence="2 3">BV-S</strain>
    </source>
</reference>
<organism evidence="2 3">
    <name type="scientific">Azospirillum thiophilum</name>
    <dbReference type="NCBI Taxonomy" id="528244"/>
    <lineage>
        <taxon>Bacteria</taxon>
        <taxon>Pseudomonadati</taxon>
        <taxon>Pseudomonadota</taxon>
        <taxon>Alphaproteobacteria</taxon>
        <taxon>Rhodospirillales</taxon>
        <taxon>Azospirillaceae</taxon>
        <taxon>Azospirillum</taxon>
    </lineage>
</organism>
<evidence type="ECO:0000313" key="2">
    <source>
        <dbReference type="EMBL" id="ALG71075.1"/>
    </source>
</evidence>
<evidence type="ECO:0000313" key="3">
    <source>
        <dbReference type="Proteomes" id="UP000069935"/>
    </source>
</evidence>
<evidence type="ECO:0008006" key="4">
    <source>
        <dbReference type="Google" id="ProtNLM"/>
    </source>
</evidence>
<feature type="chain" id="PRO_5042012299" description="Flagellar basal body-associated protein FliL" evidence="1">
    <location>
        <begin position="27"/>
        <end position="141"/>
    </location>
</feature>
<sequence length="141" mass="15090">MRGFLPAPILALLLMLSAAALHPATASEGAPGALPPSVRIKPLMVPVVNGGRIEKYTQVEVNLEIGDALRLGEVQLSIPRLHDAILTAIYTGIDEGWIVRGNIANVPALRRRIGESVIAMFGKDVVTRILITPIARQSSLQ</sequence>
<dbReference type="Proteomes" id="UP000069935">
    <property type="component" value="Chromosome 1"/>
</dbReference>
<keyword evidence="3" id="KW-1185">Reference proteome</keyword>
<feature type="signal peptide" evidence="1">
    <location>
        <begin position="1"/>
        <end position="26"/>
    </location>
</feature>
<dbReference type="RefSeq" id="WP_045580567.1">
    <property type="nucleotide sequence ID" value="NZ_CP012401.1"/>
</dbReference>
<dbReference type="AlphaFoldDB" id="A0AAC8VXI3"/>
<proteinExistence type="predicted"/>
<reference evidence="3" key="1">
    <citation type="submission" date="2015-08" db="EMBL/GenBank/DDBJ databases">
        <title>Complete Genome Sequence of Azospirillum thiophilum BV-S.</title>
        <authorList>
            <person name="Fomenkov A."/>
            <person name="Vincze T."/>
            <person name="Grabovich M."/>
            <person name="Dubinina G."/>
            <person name="Orlova M."/>
            <person name="Belousova E."/>
            <person name="Roberts R.J."/>
        </authorList>
    </citation>
    <scope>NUCLEOTIDE SEQUENCE [LARGE SCALE GENOMIC DNA]</scope>
    <source>
        <strain evidence="3">BV-S</strain>
    </source>
</reference>
<accession>A0AAC8VXI3</accession>
<keyword evidence="1" id="KW-0732">Signal</keyword>
<protein>
    <recommendedName>
        <fullName evidence="4">Flagellar basal body-associated protein FliL</fullName>
    </recommendedName>
</protein>
<name>A0AAC8VXI3_9PROT</name>
<dbReference type="KEGG" id="ati:AL072_09285"/>
<dbReference type="EMBL" id="CP012401">
    <property type="protein sequence ID" value="ALG71075.1"/>
    <property type="molecule type" value="Genomic_DNA"/>
</dbReference>